<dbReference type="AlphaFoldDB" id="A0AAD5RW98"/>
<feature type="region of interest" description="Disordered" evidence="1">
    <location>
        <begin position="335"/>
        <end position="355"/>
    </location>
</feature>
<feature type="region of interest" description="Disordered" evidence="1">
    <location>
        <begin position="604"/>
        <end position="627"/>
    </location>
</feature>
<comment type="caution">
    <text evidence="2">The sequence shown here is derived from an EMBL/GenBank/DDBJ whole genome shotgun (WGS) entry which is preliminary data.</text>
</comment>
<dbReference type="EMBL" id="JAKWBI020000053">
    <property type="protein sequence ID" value="KAJ2904465.1"/>
    <property type="molecule type" value="Genomic_DNA"/>
</dbReference>
<feature type="region of interest" description="Disordered" evidence="1">
    <location>
        <begin position="249"/>
        <end position="274"/>
    </location>
</feature>
<name>A0AAD5RW98_9PEZI</name>
<feature type="region of interest" description="Disordered" evidence="1">
    <location>
        <begin position="160"/>
        <end position="191"/>
    </location>
</feature>
<feature type="compositionally biased region" description="Low complexity" evidence="1">
    <location>
        <begin position="107"/>
        <end position="116"/>
    </location>
</feature>
<reference evidence="2" key="1">
    <citation type="submission" date="2022-07" db="EMBL/GenBank/DDBJ databases">
        <title>Draft genome sequence of Zalerion maritima ATCC 34329, a (micro)plastics degrading marine fungus.</title>
        <authorList>
            <person name="Paco A."/>
            <person name="Goncalves M.F.M."/>
            <person name="Rocha-Santos T.A.P."/>
            <person name="Alves A."/>
        </authorList>
    </citation>
    <scope>NUCLEOTIDE SEQUENCE</scope>
    <source>
        <strain evidence="2">ATCC 34329</strain>
    </source>
</reference>
<feature type="compositionally biased region" description="Acidic residues" evidence="1">
    <location>
        <begin position="36"/>
        <end position="45"/>
    </location>
</feature>
<feature type="compositionally biased region" description="Basic residues" evidence="1">
    <location>
        <begin position="169"/>
        <end position="178"/>
    </location>
</feature>
<keyword evidence="3" id="KW-1185">Reference proteome</keyword>
<feature type="region of interest" description="Disordered" evidence="1">
    <location>
        <begin position="466"/>
        <end position="498"/>
    </location>
</feature>
<evidence type="ECO:0000313" key="3">
    <source>
        <dbReference type="Proteomes" id="UP001201980"/>
    </source>
</evidence>
<proteinExistence type="predicted"/>
<organism evidence="2 3">
    <name type="scientific">Zalerion maritima</name>
    <dbReference type="NCBI Taxonomy" id="339359"/>
    <lineage>
        <taxon>Eukaryota</taxon>
        <taxon>Fungi</taxon>
        <taxon>Dikarya</taxon>
        <taxon>Ascomycota</taxon>
        <taxon>Pezizomycotina</taxon>
        <taxon>Sordariomycetes</taxon>
        <taxon>Lulworthiomycetidae</taxon>
        <taxon>Lulworthiales</taxon>
        <taxon>Lulworthiaceae</taxon>
        <taxon>Zalerion</taxon>
    </lineage>
</organism>
<evidence type="ECO:0000313" key="2">
    <source>
        <dbReference type="EMBL" id="KAJ2904465.1"/>
    </source>
</evidence>
<feature type="compositionally biased region" description="Polar residues" evidence="1">
    <location>
        <begin position="466"/>
        <end position="478"/>
    </location>
</feature>
<feature type="compositionally biased region" description="Polar residues" evidence="1">
    <location>
        <begin position="485"/>
        <end position="498"/>
    </location>
</feature>
<evidence type="ECO:0000256" key="1">
    <source>
        <dbReference type="SAM" id="MobiDB-lite"/>
    </source>
</evidence>
<protein>
    <submittedName>
        <fullName evidence="2">Uncharacterized protein</fullName>
    </submittedName>
</protein>
<feature type="region of interest" description="Disordered" evidence="1">
    <location>
        <begin position="30"/>
        <end position="121"/>
    </location>
</feature>
<gene>
    <name evidence="2" type="ORF">MKZ38_007996</name>
</gene>
<dbReference type="Proteomes" id="UP001201980">
    <property type="component" value="Unassembled WGS sequence"/>
</dbReference>
<feature type="compositionally biased region" description="Basic residues" evidence="1">
    <location>
        <begin position="607"/>
        <end position="618"/>
    </location>
</feature>
<feature type="compositionally biased region" description="Polar residues" evidence="1">
    <location>
        <begin position="251"/>
        <end position="268"/>
    </location>
</feature>
<sequence>MSFHHPSLPNWMQQSVRSLPGRGASSAFGRHWDIGESSDSDDDYNEFLPRSGPLFTISEKPEPDENQPPASPLAQRTAFASLPSHHRLSSSSSFVSKPGGGAEQLAPTPRRPNNFVPFPPGSGWSALSEPKYFSNQRSSISSSHGDDELPTWGVLVETAPLLGGDKTPSPRKLKRSSSHRTANAGRTFENLSAKINDRDSFSTSPPPISIIGIAQTNASKSGGYQLSPDLPPLTPGEDVDPSLIPLPLGAQSASSSYPTEGIRSSPSGGSDLKSPIGSIISNVSRFGHNSLDFSLFASGSGSGVALNSSDSLPGDISPVIQELCSPVSEDPADIDDGGTNLGDVQKLPSRAEGPTAAREHLQAEMGFSGLQFTRRYLMTSPPSSTRGIRHGSHSSHSSVDETVVEGQASTDTAGTPHNPSSGRPSSETYVWCRHIHLEAATRKSRSGSESPTLESQSTPVLLPSLSEKQQAQTQTQSYHRPAYSTLDSSISPRSVRNSLQGTRLSPILEVTGTEGNVATADNHSIASVTMGFKIFQRAKSNLGSLGKRFGGCWRRWMRKVCETTRVGAKREKDNIYVRARKFRLGVVFQRRVRARARMEDSVADAVRRRRRKERGSRRSRVECGGNK</sequence>
<feature type="region of interest" description="Disordered" evidence="1">
    <location>
        <begin position="378"/>
        <end position="426"/>
    </location>
</feature>
<feature type="compositionally biased region" description="Polar residues" evidence="1">
    <location>
        <begin position="447"/>
        <end position="459"/>
    </location>
</feature>
<feature type="region of interest" description="Disordered" evidence="1">
    <location>
        <begin position="441"/>
        <end position="460"/>
    </location>
</feature>
<feature type="compositionally biased region" description="Polar residues" evidence="1">
    <location>
        <begin position="407"/>
        <end position="426"/>
    </location>
</feature>
<accession>A0AAD5RW98</accession>